<evidence type="ECO:0000313" key="8">
    <source>
        <dbReference type="Proteomes" id="UP000054549"/>
    </source>
</evidence>
<dbReference type="PANTHER" id="PTHR24409">
    <property type="entry name" value="ZINC FINGER PROTEIN 142"/>
    <property type="match status" value="1"/>
</dbReference>
<evidence type="ECO:0000256" key="1">
    <source>
        <dbReference type="ARBA" id="ARBA00022723"/>
    </source>
</evidence>
<keyword evidence="4" id="KW-0862">Zinc</keyword>
<evidence type="ECO:0000256" key="5">
    <source>
        <dbReference type="PROSITE-ProRule" id="PRU00042"/>
    </source>
</evidence>
<evidence type="ECO:0000256" key="4">
    <source>
        <dbReference type="ARBA" id="ARBA00022833"/>
    </source>
</evidence>
<dbReference type="AlphaFoldDB" id="A0A0C2SDM4"/>
<dbReference type="EMBL" id="KN818288">
    <property type="protein sequence ID" value="KIL61125.1"/>
    <property type="molecule type" value="Genomic_DNA"/>
</dbReference>
<dbReference type="STRING" id="946122.A0A0C2SDM4"/>
<evidence type="ECO:0000313" key="7">
    <source>
        <dbReference type="EMBL" id="KIL61125.1"/>
    </source>
</evidence>
<dbReference type="PROSITE" id="PS00028">
    <property type="entry name" value="ZINC_FINGER_C2H2_1"/>
    <property type="match status" value="2"/>
</dbReference>
<feature type="domain" description="C2H2-type" evidence="6">
    <location>
        <begin position="30"/>
        <end position="59"/>
    </location>
</feature>
<protein>
    <recommendedName>
        <fullName evidence="6">C2H2-type domain-containing protein</fullName>
    </recommendedName>
</protein>
<keyword evidence="8" id="KW-1185">Reference proteome</keyword>
<keyword evidence="3 5" id="KW-0863">Zinc-finger</keyword>
<dbReference type="SUPFAM" id="SSF57667">
    <property type="entry name" value="beta-beta-alpha zinc fingers"/>
    <property type="match status" value="2"/>
</dbReference>
<evidence type="ECO:0000256" key="3">
    <source>
        <dbReference type="ARBA" id="ARBA00022771"/>
    </source>
</evidence>
<dbReference type="OrthoDB" id="6077919at2759"/>
<evidence type="ECO:0000256" key="2">
    <source>
        <dbReference type="ARBA" id="ARBA00022737"/>
    </source>
</evidence>
<dbReference type="SMART" id="SM00451">
    <property type="entry name" value="ZnF_U1"/>
    <property type="match status" value="2"/>
</dbReference>
<proteinExistence type="predicted"/>
<reference evidence="7 8" key="1">
    <citation type="submission" date="2014-04" db="EMBL/GenBank/DDBJ databases">
        <title>Evolutionary Origins and Diversification of the Mycorrhizal Mutualists.</title>
        <authorList>
            <consortium name="DOE Joint Genome Institute"/>
            <consortium name="Mycorrhizal Genomics Consortium"/>
            <person name="Kohler A."/>
            <person name="Kuo A."/>
            <person name="Nagy L.G."/>
            <person name="Floudas D."/>
            <person name="Copeland A."/>
            <person name="Barry K.W."/>
            <person name="Cichocki N."/>
            <person name="Veneault-Fourrey C."/>
            <person name="LaButti K."/>
            <person name="Lindquist E.A."/>
            <person name="Lipzen A."/>
            <person name="Lundell T."/>
            <person name="Morin E."/>
            <person name="Murat C."/>
            <person name="Riley R."/>
            <person name="Ohm R."/>
            <person name="Sun H."/>
            <person name="Tunlid A."/>
            <person name="Henrissat B."/>
            <person name="Grigoriev I.V."/>
            <person name="Hibbett D.S."/>
            <person name="Martin F."/>
        </authorList>
    </citation>
    <scope>NUCLEOTIDE SEQUENCE [LARGE SCALE GENOMIC DNA]</scope>
    <source>
        <strain evidence="7 8">Koide BX008</strain>
    </source>
</reference>
<dbReference type="PANTHER" id="PTHR24409:SF295">
    <property type="entry name" value="AZ2-RELATED"/>
    <property type="match status" value="1"/>
</dbReference>
<dbReference type="HOGENOM" id="CLU_075838_1_1_1"/>
<dbReference type="Pfam" id="PF23165">
    <property type="entry name" value="zf-C2H2_FBX41"/>
    <property type="match status" value="1"/>
</dbReference>
<dbReference type="SMART" id="SM00355">
    <property type="entry name" value="ZnF_C2H2"/>
    <property type="match status" value="5"/>
</dbReference>
<gene>
    <name evidence="7" type="ORF">M378DRAFT_13690</name>
</gene>
<dbReference type="GO" id="GO:0008270">
    <property type="term" value="F:zinc ion binding"/>
    <property type="evidence" value="ECO:0007669"/>
    <property type="project" value="UniProtKB-KW"/>
</dbReference>
<dbReference type="Proteomes" id="UP000054549">
    <property type="component" value="Unassembled WGS sequence"/>
</dbReference>
<feature type="domain" description="C2H2-type" evidence="6">
    <location>
        <begin position="140"/>
        <end position="169"/>
    </location>
</feature>
<accession>A0A0C2SDM4</accession>
<dbReference type="GO" id="GO:0005634">
    <property type="term" value="C:nucleus"/>
    <property type="evidence" value="ECO:0007669"/>
    <property type="project" value="TreeGrafter"/>
</dbReference>
<dbReference type="InterPro" id="IPR013087">
    <property type="entry name" value="Znf_C2H2_type"/>
</dbReference>
<dbReference type="Pfam" id="PF12874">
    <property type="entry name" value="zf-met"/>
    <property type="match status" value="2"/>
</dbReference>
<dbReference type="GO" id="GO:0000977">
    <property type="term" value="F:RNA polymerase II transcription regulatory region sequence-specific DNA binding"/>
    <property type="evidence" value="ECO:0007669"/>
    <property type="project" value="TreeGrafter"/>
</dbReference>
<name>A0A0C2SDM4_AMAMK</name>
<evidence type="ECO:0000259" key="6">
    <source>
        <dbReference type="PROSITE" id="PS50157"/>
    </source>
</evidence>
<dbReference type="InterPro" id="IPR036236">
    <property type="entry name" value="Znf_C2H2_sf"/>
</dbReference>
<keyword evidence="1" id="KW-0479">Metal-binding</keyword>
<dbReference type="InterPro" id="IPR057038">
    <property type="entry name" value="FBX41/ZN365_Znf-C2H2"/>
</dbReference>
<dbReference type="Gene3D" id="3.30.160.60">
    <property type="entry name" value="Classic Zinc Finger"/>
    <property type="match status" value="2"/>
</dbReference>
<dbReference type="GO" id="GO:0000981">
    <property type="term" value="F:DNA-binding transcription factor activity, RNA polymerase II-specific"/>
    <property type="evidence" value="ECO:0007669"/>
    <property type="project" value="TreeGrafter"/>
</dbReference>
<keyword evidence="2" id="KW-0677">Repeat</keyword>
<dbReference type="InterPro" id="IPR003604">
    <property type="entry name" value="Matrin/U1-like-C_Znf_C2H2"/>
</dbReference>
<dbReference type="PROSITE" id="PS50157">
    <property type="entry name" value="ZINC_FINGER_C2H2_2"/>
    <property type="match status" value="2"/>
</dbReference>
<dbReference type="InParanoid" id="A0A0C2SDM4"/>
<sequence>MCNKTFKDESSLNQHLRDSFAHKQVIINNTFCPICEKRFNKPEDLQRHNSSPVHRDRNTPCVFTGCSSKFKTPSGLAQHVESSCERSPLSRHQITAAVQSLNIAPKFSLRSVEGSSFMPGTSRPLIGYQPLESSFNGYGYQCPICSKTFRALPSLEAHLNSAAHDEDEFKCPKCNTHFTLISGLVQHLESVSCGLSNITDVERRFAKMTEQFSRSLKF</sequence>
<organism evidence="7 8">
    <name type="scientific">Amanita muscaria (strain Koide BX008)</name>
    <dbReference type="NCBI Taxonomy" id="946122"/>
    <lineage>
        <taxon>Eukaryota</taxon>
        <taxon>Fungi</taxon>
        <taxon>Dikarya</taxon>
        <taxon>Basidiomycota</taxon>
        <taxon>Agaricomycotina</taxon>
        <taxon>Agaricomycetes</taxon>
        <taxon>Agaricomycetidae</taxon>
        <taxon>Agaricales</taxon>
        <taxon>Pluteineae</taxon>
        <taxon>Amanitaceae</taxon>
        <taxon>Amanita</taxon>
    </lineage>
</organism>